<accession>A0A7D9EAL1</accession>
<proteinExistence type="predicted"/>
<keyword evidence="2" id="KW-1185">Reference proteome</keyword>
<dbReference type="OrthoDB" id="10331074at2759"/>
<dbReference type="AlphaFoldDB" id="A0A7D9EAL1"/>
<sequence length="204" mass="22891">MHPAKQAQIPDKNLQQTLPVRNWYTVDDFYRIYNLKYSNARIAKWGKGDGEWGTYDGDLYDDQVWKLVPRFKAAISNINIWSCDNREGSVDFSEEKSVTIGLKLTSSSTVSTTVGLEVSLKASASFAGFGAEVESKISKQIQKSLSNTAEKDWIRKSTIKFTAPKGKNYRVKQLTCSFMSPLAADDCVLNCDYVVEETDGDFPN</sequence>
<organism evidence="1 2">
    <name type="scientific">Paramuricea clavata</name>
    <name type="common">Red gorgonian</name>
    <name type="synonym">Violescent sea-whip</name>
    <dbReference type="NCBI Taxonomy" id="317549"/>
    <lineage>
        <taxon>Eukaryota</taxon>
        <taxon>Metazoa</taxon>
        <taxon>Cnidaria</taxon>
        <taxon>Anthozoa</taxon>
        <taxon>Octocorallia</taxon>
        <taxon>Malacalcyonacea</taxon>
        <taxon>Plexauridae</taxon>
        <taxon>Paramuricea</taxon>
    </lineage>
</organism>
<dbReference type="EMBL" id="CACRXK020005106">
    <property type="protein sequence ID" value="CAB4005144.1"/>
    <property type="molecule type" value="Genomic_DNA"/>
</dbReference>
<dbReference type="Proteomes" id="UP001152795">
    <property type="component" value="Unassembled WGS sequence"/>
</dbReference>
<evidence type="ECO:0000313" key="2">
    <source>
        <dbReference type="Proteomes" id="UP001152795"/>
    </source>
</evidence>
<protein>
    <submittedName>
        <fullName evidence="1">Tetratricopeptide repeat 28-like</fullName>
    </submittedName>
</protein>
<reference evidence="1" key="1">
    <citation type="submission" date="2020-04" db="EMBL/GenBank/DDBJ databases">
        <authorList>
            <person name="Alioto T."/>
            <person name="Alioto T."/>
            <person name="Gomez Garrido J."/>
        </authorList>
    </citation>
    <scope>NUCLEOTIDE SEQUENCE</scope>
    <source>
        <strain evidence="1">A484AB</strain>
    </source>
</reference>
<evidence type="ECO:0000313" key="1">
    <source>
        <dbReference type="EMBL" id="CAB4005144.1"/>
    </source>
</evidence>
<name>A0A7D9EAL1_PARCT</name>
<gene>
    <name evidence="1" type="ORF">PACLA_8A000137</name>
</gene>
<comment type="caution">
    <text evidence="1">The sequence shown here is derived from an EMBL/GenBank/DDBJ whole genome shotgun (WGS) entry which is preliminary data.</text>
</comment>